<organism evidence="1 2">
    <name type="scientific">Sphaerisporangium album</name>
    <dbReference type="NCBI Taxonomy" id="509200"/>
    <lineage>
        <taxon>Bacteria</taxon>
        <taxon>Bacillati</taxon>
        <taxon>Actinomycetota</taxon>
        <taxon>Actinomycetes</taxon>
        <taxon>Streptosporangiales</taxon>
        <taxon>Streptosporangiaceae</taxon>
        <taxon>Sphaerisporangium</taxon>
    </lineage>
</organism>
<name>A0A367EVD3_9ACTN</name>
<accession>A0A367EVD3</accession>
<proteinExistence type="predicted"/>
<dbReference type="EMBL" id="QOIL01000030">
    <property type="protein sequence ID" value="RCG21120.1"/>
    <property type="molecule type" value="Genomic_DNA"/>
</dbReference>
<gene>
    <name evidence="1" type="ORF">DQ384_36505</name>
</gene>
<keyword evidence="2" id="KW-1185">Reference proteome</keyword>
<dbReference type="RefSeq" id="WP_114033457.1">
    <property type="nucleotide sequence ID" value="NZ_QOIL01000030.1"/>
</dbReference>
<dbReference type="Proteomes" id="UP000253094">
    <property type="component" value="Unassembled WGS sequence"/>
</dbReference>
<dbReference type="AlphaFoldDB" id="A0A367EVD3"/>
<dbReference type="OrthoDB" id="9906904at2"/>
<evidence type="ECO:0000313" key="2">
    <source>
        <dbReference type="Proteomes" id="UP000253094"/>
    </source>
</evidence>
<protein>
    <submittedName>
        <fullName evidence="1">Uncharacterized protein</fullName>
    </submittedName>
</protein>
<comment type="caution">
    <text evidence="1">The sequence shown here is derived from an EMBL/GenBank/DDBJ whole genome shotgun (WGS) entry which is preliminary data.</text>
</comment>
<reference evidence="1 2" key="1">
    <citation type="submission" date="2018-06" db="EMBL/GenBank/DDBJ databases">
        <title>Sphaerisporangium craniellae sp. nov., isolated from a marine sponge in the South China Sea.</title>
        <authorList>
            <person name="Li L."/>
        </authorList>
    </citation>
    <scope>NUCLEOTIDE SEQUENCE [LARGE SCALE GENOMIC DNA]</scope>
    <source>
        <strain evidence="1 2">CCTCC AA 208026</strain>
    </source>
</reference>
<sequence length="178" mass="19954">MINITHDLLHGTRVIAPQGGRELYLAVDRALPSYFTWDHWSQVWVVEGTAFTPADRGRILLAQALLMAAKFPTTVTIAPWVHPATEAQTARPIFAASARVYPLRALHVGDLVRTQDEHVGWLRILRKNKRTVDVFYGEHPRAGFRIAPAGLVEIRRPVPSPQTAVRMPTRDQPPALEC</sequence>
<evidence type="ECO:0000313" key="1">
    <source>
        <dbReference type="EMBL" id="RCG21120.1"/>
    </source>
</evidence>